<protein>
    <submittedName>
        <fullName evidence="1">Glycosyltransferase</fullName>
    </submittedName>
</protein>
<gene>
    <name evidence="1" type="ORF">D1B33_01390</name>
</gene>
<accession>A0A396SKI7</accession>
<proteinExistence type="predicted"/>
<organism evidence="1 2">
    <name type="scientific">Ureibacillus yapensis</name>
    <dbReference type="NCBI Taxonomy" id="2304605"/>
    <lineage>
        <taxon>Bacteria</taxon>
        <taxon>Bacillati</taxon>
        <taxon>Bacillota</taxon>
        <taxon>Bacilli</taxon>
        <taxon>Bacillales</taxon>
        <taxon>Caryophanaceae</taxon>
        <taxon>Ureibacillus</taxon>
    </lineage>
</organism>
<reference evidence="1 2" key="1">
    <citation type="submission" date="2018-08" db="EMBL/GenBank/DDBJ databases">
        <title>Lysinibacillus sp. YLB-03 draft genome sequence.</title>
        <authorList>
            <person name="Yu L."/>
        </authorList>
    </citation>
    <scope>NUCLEOTIDE SEQUENCE [LARGE SCALE GENOMIC DNA]</scope>
    <source>
        <strain evidence="1 2">YLB-03</strain>
    </source>
</reference>
<evidence type="ECO:0000313" key="2">
    <source>
        <dbReference type="Proteomes" id="UP000265692"/>
    </source>
</evidence>
<dbReference type="EMBL" id="QWEI01000001">
    <property type="protein sequence ID" value="RHW39527.1"/>
    <property type="molecule type" value="Genomic_DNA"/>
</dbReference>
<dbReference type="OrthoDB" id="9816564at2"/>
<dbReference type="GO" id="GO:0016740">
    <property type="term" value="F:transferase activity"/>
    <property type="evidence" value="ECO:0007669"/>
    <property type="project" value="UniProtKB-KW"/>
</dbReference>
<sequence length="378" mass="43304">MKLCDVHIVILSSIKWDFLWQRHQIFAKYLSAYTEVTFVETTGVRNPSIGKALERLSQGIAGKSESPEQFEANSSLKILPPIVAPPTFKFYRKLNKLIFIPRLAKRIKSFSNKPILLITYLPTSTALEIIAQLKPVRTVYDCVLNFENFPNVVHDIQQTENQLIEIADGLIVDSIHLHKKHKAKREDIIQIPAAVDFKHFNKIDRQETLNTAVKKVAYFGGIDHYRMNWDILKRILSENITVELIGPAPEGLPFKHPNLIYREPISHKKLPSALEKSDVLILPYKITEFTKGTFPAKLFECFATGKPIVATALPDIEVFKDVLDIGEDPDSFIQRVLAALQQDIENPNRKIRRIQIARENSWENRCSSLKITLEQFIQ</sequence>
<dbReference type="SUPFAM" id="SSF53756">
    <property type="entry name" value="UDP-Glycosyltransferase/glycogen phosphorylase"/>
    <property type="match status" value="1"/>
</dbReference>
<dbReference type="AlphaFoldDB" id="A0A396SKI7"/>
<dbReference type="Gene3D" id="3.40.50.2000">
    <property type="entry name" value="Glycogen Phosphorylase B"/>
    <property type="match status" value="1"/>
</dbReference>
<keyword evidence="1" id="KW-0808">Transferase</keyword>
<keyword evidence="2" id="KW-1185">Reference proteome</keyword>
<comment type="caution">
    <text evidence="1">The sequence shown here is derived from an EMBL/GenBank/DDBJ whole genome shotgun (WGS) entry which is preliminary data.</text>
</comment>
<evidence type="ECO:0000313" key="1">
    <source>
        <dbReference type="EMBL" id="RHW39527.1"/>
    </source>
</evidence>
<dbReference type="Pfam" id="PF13692">
    <property type="entry name" value="Glyco_trans_1_4"/>
    <property type="match status" value="1"/>
</dbReference>
<dbReference type="Proteomes" id="UP000265692">
    <property type="component" value="Unassembled WGS sequence"/>
</dbReference>
<name>A0A396SKI7_9BACL</name>
<dbReference type="RefSeq" id="WP_118874539.1">
    <property type="nucleotide sequence ID" value="NZ_QWEI01000001.1"/>
</dbReference>